<evidence type="ECO:0000313" key="2">
    <source>
        <dbReference type="EMBL" id="KAF5456579.1"/>
    </source>
</evidence>
<protein>
    <submittedName>
        <fullName evidence="2">Uncharacterized protein</fullName>
    </submittedName>
</protein>
<name>A0A833X1U8_JUGRE</name>
<gene>
    <name evidence="2" type="ORF">F2P56_026047</name>
</gene>
<comment type="caution">
    <text evidence="2">The sequence shown here is derived from an EMBL/GenBank/DDBJ whole genome shotgun (WGS) entry which is preliminary data.</text>
</comment>
<feature type="region of interest" description="Disordered" evidence="1">
    <location>
        <begin position="40"/>
        <end position="113"/>
    </location>
</feature>
<reference evidence="2" key="1">
    <citation type="submission" date="2015-10" db="EMBL/GenBank/DDBJ databases">
        <authorList>
            <person name="Martinez-Garcia P.J."/>
            <person name="Crepeau M.W."/>
            <person name="Puiu D."/>
            <person name="Gonzalez-Ibeas D."/>
            <person name="Whalen J."/>
            <person name="Stevens K."/>
            <person name="Paul R."/>
            <person name="Butterfield T."/>
            <person name="Britton M."/>
            <person name="Reagan R."/>
            <person name="Chakraborty S."/>
            <person name="Walawage S.L."/>
            <person name="Vasquez-Gross H.A."/>
            <person name="Cardeno C."/>
            <person name="Famula R."/>
            <person name="Pratt K."/>
            <person name="Kuruganti S."/>
            <person name="Aradhya M.K."/>
            <person name="Leslie C.A."/>
            <person name="Dandekar A.M."/>
            <person name="Salzberg S.L."/>
            <person name="Wegrzyn J.L."/>
            <person name="Langley C.H."/>
            <person name="Neale D.B."/>
        </authorList>
    </citation>
    <scope>NUCLEOTIDE SEQUENCE</scope>
    <source>
        <tissue evidence="2">Leaves</tissue>
    </source>
</reference>
<dbReference type="Proteomes" id="UP000619265">
    <property type="component" value="Unassembled WGS sequence"/>
</dbReference>
<proteinExistence type="predicted"/>
<evidence type="ECO:0000256" key="1">
    <source>
        <dbReference type="SAM" id="MobiDB-lite"/>
    </source>
</evidence>
<accession>A0A833X1U8</accession>
<reference evidence="2" key="2">
    <citation type="submission" date="2020-03" db="EMBL/GenBank/DDBJ databases">
        <title>Walnut 2.0.</title>
        <authorList>
            <person name="Marrano A."/>
            <person name="Britton M."/>
            <person name="Zimin A.V."/>
            <person name="Zaini P.A."/>
            <person name="Workman R."/>
            <person name="Puiu D."/>
            <person name="Bianco L."/>
            <person name="Allen B.J."/>
            <person name="Troggio M."/>
            <person name="Leslie C.A."/>
            <person name="Timp W."/>
            <person name="Dendekar A."/>
            <person name="Salzberg S.L."/>
            <person name="Neale D.B."/>
        </authorList>
    </citation>
    <scope>NUCLEOTIDE SEQUENCE</scope>
    <source>
        <tissue evidence="2">Leaves</tissue>
    </source>
</reference>
<evidence type="ECO:0000313" key="3">
    <source>
        <dbReference type="Proteomes" id="UP000619265"/>
    </source>
</evidence>
<dbReference type="Gramene" id="Jr11_27870_p1">
    <property type="protein sequence ID" value="cds.Jr11_27870_p1"/>
    <property type="gene ID" value="Jr11_27870"/>
</dbReference>
<dbReference type="AlphaFoldDB" id="A0A833X1U8"/>
<feature type="compositionally biased region" description="Acidic residues" evidence="1">
    <location>
        <begin position="76"/>
        <end position="85"/>
    </location>
</feature>
<sequence length="113" mass="11743">MEVLLGPNFGIDGRDRSGVVPVAADQHAVTSCLFLEDDITGTRNGPGSVFGIGSRGKAPEQNEESSDSSSSIGAPDDSEDEDNDEVLSKEVQSHFNGAGLGSFGSMEDSLPIK</sequence>
<organism evidence="2 3">
    <name type="scientific">Juglans regia</name>
    <name type="common">English walnut</name>
    <dbReference type="NCBI Taxonomy" id="51240"/>
    <lineage>
        <taxon>Eukaryota</taxon>
        <taxon>Viridiplantae</taxon>
        <taxon>Streptophyta</taxon>
        <taxon>Embryophyta</taxon>
        <taxon>Tracheophyta</taxon>
        <taxon>Spermatophyta</taxon>
        <taxon>Magnoliopsida</taxon>
        <taxon>eudicotyledons</taxon>
        <taxon>Gunneridae</taxon>
        <taxon>Pentapetalae</taxon>
        <taxon>rosids</taxon>
        <taxon>fabids</taxon>
        <taxon>Fagales</taxon>
        <taxon>Juglandaceae</taxon>
        <taxon>Juglans</taxon>
    </lineage>
</organism>
<dbReference type="EMBL" id="LIHL02000011">
    <property type="protein sequence ID" value="KAF5456579.1"/>
    <property type="molecule type" value="Genomic_DNA"/>
</dbReference>